<dbReference type="AlphaFoldDB" id="A0A1G8EA94"/>
<evidence type="ECO:0000313" key="2">
    <source>
        <dbReference type="EMBL" id="SDH66794.1"/>
    </source>
</evidence>
<dbReference type="EMBL" id="FNCZ01000003">
    <property type="protein sequence ID" value="SDH66794.1"/>
    <property type="molecule type" value="Genomic_DNA"/>
</dbReference>
<dbReference type="OrthoDB" id="980033at2"/>
<keyword evidence="1" id="KW-1133">Transmembrane helix</keyword>
<accession>A0A1G8EA94</accession>
<keyword evidence="1" id="KW-0812">Transmembrane</keyword>
<dbReference type="RefSeq" id="WP_092467958.1">
    <property type="nucleotide sequence ID" value="NZ_FNCZ01000003.1"/>
</dbReference>
<dbReference type="Proteomes" id="UP000199492">
    <property type="component" value="Unassembled WGS sequence"/>
</dbReference>
<evidence type="ECO:0000256" key="1">
    <source>
        <dbReference type="SAM" id="Phobius"/>
    </source>
</evidence>
<keyword evidence="1" id="KW-0472">Membrane</keyword>
<proteinExistence type="predicted"/>
<name>A0A1G8EA94_9FLAO</name>
<feature type="transmembrane region" description="Helical" evidence="1">
    <location>
        <begin position="223"/>
        <end position="244"/>
    </location>
</feature>
<evidence type="ECO:0000313" key="3">
    <source>
        <dbReference type="Proteomes" id="UP000199492"/>
    </source>
</evidence>
<sequence length="262" mass="30194">MNRLKQTLLLIFTISLFTSCDFIKNVSTYKDTTQGFVESLIEEDYEKSVSFMAIENEAYKNTNIDTLKLGLGNFRKIIVDNFGKELDYKFMTANKTFSTVEGESTAPNTTLAQIEFSNDTEFGVFEITFDDNSNKILHIKTLDIKEKIPNMIWFWLFGILAICVPIFNIWIIRKIKKSNLKKKWLKYIAVIFLNVPAITYSAVYGLSFSLLSFQILFGISFSYMGYLSSAWTFGIPLGGLYWLWKLSKKTEDETTENEIIAE</sequence>
<dbReference type="PROSITE" id="PS51257">
    <property type="entry name" value="PROKAR_LIPOPROTEIN"/>
    <property type="match status" value="1"/>
</dbReference>
<gene>
    <name evidence="2" type="ORF">SAMN04489796_103431</name>
</gene>
<feature type="transmembrane region" description="Helical" evidence="1">
    <location>
        <begin position="152"/>
        <end position="172"/>
    </location>
</feature>
<organism evidence="2 3">
    <name type="scientific">Winogradskyella thalassocola</name>
    <dbReference type="NCBI Taxonomy" id="262004"/>
    <lineage>
        <taxon>Bacteria</taxon>
        <taxon>Pseudomonadati</taxon>
        <taxon>Bacteroidota</taxon>
        <taxon>Flavobacteriia</taxon>
        <taxon>Flavobacteriales</taxon>
        <taxon>Flavobacteriaceae</taxon>
        <taxon>Winogradskyella</taxon>
    </lineage>
</organism>
<protein>
    <submittedName>
        <fullName evidence="2">Uncharacterized protein</fullName>
    </submittedName>
</protein>
<feature type="transmembrane region" description="Helical" evidence="1">
    <location>
        <begin position="184"/>
        <end position="203"/>
    </location>
</feature>
<keyword evidence="3" id="KW-1185">Reference proteome</keyword>
<reference evidence="3" key="1">
    <citation type="submission" date="2016-10" db="EMBL/GenBank/DDBJ databases">
        <authorList>
            <person name="Varghese N."/>
            <person name="Submissions S."/>
        </authorList>
    </citation>
    <scope>NUCLEOTIDE SEQUENCE [LARGE SCALE GENOMIC DNA]</scope>
    <source>
        <strain evidence="3">DSM 15363</strain>
    </source>
</reference>